<dbReference type="EMBL" id="ML976660">
    <property type="protein sequence ID" value="KAF1978649.1"/>
    <property type="molecule type" value="Genomic_DNA"/>
</dbReference>
<evidence type="ECO:0000313" key="3">
    <source>
        <dbReference type="EMBL" id="KAF1978649.1"/>
    </source>
</evidence>
<feature type="compositionally biased region" description="Basic and acidic residues" evidence="1">
    <location>
        <begin position="470"/>
        <end position="486"/>
    </location>
</feature>
<evidence type="ECO:0000256" key="1">
    <source>
        <dbReference type="SAM" id="MobiDB-lite"/>
    </source>
</evidence>
<proteinExistence type="predicted"/>
<dbReference type="Proteomes" id="UP000800036">
    <property type="component" value="Unassembled WGS sequence"/>
</dbReference>
<protein>
    <submittedName>
        <fullName evidence="3">Uncharacterized protein</fullName>
    </submittedName>
</protein>
<accession>A0A6A5VQ12</accession>
<name>A0A6A5VQ12_9PLEO</name>
<evidence type="ECO:0000256" key="2">
    <source>
        <dbReference type="SAM" id="Phobius"/>
    </source>
</evidence>
<feature type="transmembrane region" description="Helical" evidence="2">
    <location>
        <begin position="122"/>
        <end position="139"/>
    </location>
</feature>
<sequence length="486" mass="55167">MVLRLFVPPGEGQHYIVPKRPDPLGANATLQYVVLSSTALAAGYASFAARHERRIAPPTKVSRTALFIKASGRLGVWAIVVGAAANAYYHRGFTTVVVSQLVQDPTPPKLYEKTDKYTVEDGGLAGAAAGFIAFLPTLLMRRATVPWWTRMVGMTNIGAGTGVIAAHAYFQYTGERQKAMEELERQRSRRMLEFHYIFWDKLLMQRLDPLLQAYVRHNGIFRAYHVPAEVLDAPDKYGILSMPATEPSTTTNAAAPEHAPYYIAAPDWTEHLKALNTDFTQSEIENSEREKEALLKEAEYMAYQLSLKQHAFVHSTHTNDDDRQRCIRELQIMGIAYNRLRASADEADRRIFAGRQWLRQRAAMDANAPKASWLAEHPFIPDPEAHDPSMSIAEIRKCEDQFKIEIQVFESRVRSEVREDVEMRERWRRDLDEARTLLRATDGILWELEKKCPPKRDVGEVEVRASAVEETPKVEEPPKSLNPEKP</sequence>
<feature type="region of interest" description="Disordered" evidence="1">
    <location>
        <begin position="456"/>
        <end position="486"/>
    </location>
</feature>
<feature type="transmembrane region" description="Helical" evidence="2">
    <location>
        <begin position="29"/>
        <end position="49"/>
    </location>
</feature>
<dbReference type="AlphaFoldDB" id="A0A6A5VQ12"/>
<evidence type="ECO:0000313" key="4">
    <source>
        <dbReference type="Proteomes" id="UP000800036"/>
    </source>
</evidence>
<reference evidence="3" key="1">
    <citation type="journal article" date="2020" name="Stud. Mycol.">
        <title>101 Dothideomycetes genomes: a test case for predicting lifestyles and emergence of pathogens.</title>
        <authorList>
            <person name="Haridas S."/>
            <person name="Albert R."/>
            <person name="Binder M."/>
            <person name="Bloem J."/>
            <person name="Labutti K."/>
            <person name="Salamov A."/>
            <person name="Andreopoulos B."/>
            <person name="Baker S."/>
            <person name="Barry K."/>
            <person name="Bills G."/>
            <person name="Bluhm B."/>
            <person name="Cannon C."/>
            <person name="Castanera R."/>
            <person name="Culley D."/>
            <person name="Daum C."/>
            <person name="Ezra D."/>
            <person name="Gonzalez J."/>
            <person name="Henrissat B."/>
            <person name="Kuo A."/>
            <person name="Liang C."/>
            <person name="Lipzen A."/>
            <person name="Lutzoni F."/>
            <person name="Magnuson J."/>
            <person name="Mondo S."/>
            <person name="Nolan M."/>
            <person name="Ohm R."/>
            <person name="Pangilinan J."/>
            <person name="Park H.-J."/>
            <person name="Ramirez L."/>
            <person name="Alfaro M."/>
            <person name="Sun H."/>
            <person name="Tritt A."/>
            <person name="Yoshinaga Y."/>
            <person name="Zwiers L.-H."/>
            <person name="Turgeon B."/>
            <person name="Goodwin S."/>
            <person name="Spatafora J."/>
            <person name="Crous P."/>
            <person name="Grigoriev I."/>
        </authorList>
    </citation>
    <scope>NUCLEOTIDE SEQUENCE</scope>
    <source>
        <strain evidence="3">CBS 107.79</strain>
    </source>
</reference>
<keyword evidence="2" id="KW-0812">Transmembrane</keyword>
<keyword evidence="4" id="KW-1185">Reference proteome</keyword>
<keyword evidence="2" id="KW-0472">Membrane</keyword>
<feature type="transmembrane region" description="Helical" evidence="2">
    <location>
        <begin position="70"/>
        <end position="89"/>
    </location>
</feature>
<keyword evidence="2" id="KW-1133">Transmembrane helix</keyword>
<organism evidence="3 4">
    <name type="scientific">Bimuria novae-zelandiae CBS 107.79</name>
    <dbReference type="NCBI Taxonomy" id="1447943"/>
    <lineage>
        <taxon>Eukaryota</taxon>
        <taxon>Fungi</taxon>
        <taxon>Dikarya</taxon>
        <taxon>Ascomycota</taxon>
        <taxon>Pezizomycotina</taxon>
        <taxon>Dothideomycetes</taxon>
        <taxon>Pleosporomycetidae</taxon>
        <taxon>Pleosporales</taxon>
        <taxon>Massarineae</taxon>
        <taxon>Didymosphaeriaceae</taxon>
        <taxon>Bimuria</taxon>
    </lineage>
</organism>
<dbReference type="OrthoDB" id="3776879at2759"/>
<gene>
    <name evidence="3" type="ORF">BU23DRAFT_550054</name>
</gene>
<feature type="transmembrane region" description="Helical" evidence="2">
    <location>
        <begin position="151"/>
        <end position="170"/>
    </location>
</feature>